<evidence type="ECO:0000256" key="7">
    <source>
        <dbReference type="ARBA" id="ARBA00023136"/>
    </source>
</evidence>
<dbReference type="GO" id="GO:0099621">
    <property type="term" value="F:undecaprenyl-phosphate 4-deoxy-4-formamido-L-arabinose transferase activity"/>
    <property type="evidence" value="ECO:0007669"/>
    <property type="project" value="UniProtKB-EC"/>
</dbReference>
<protein>
    <submittedName>
        <fullName evidence="9">Undecaprenyl-phosphate 4-deoxy-4-formamido-L-arabinose transferase</fullName>
        <ecNumber evidence="9">2.4.2.53</ecNumber>
    </submittedName>
</protein>
<dbReference type="EMBL" id="CP036434">
    <property type="protein sequence ID" value="QDV09628.1"/>
    <property type="molecule type" value="Genomic_DNA"/>
</dbReference>
<dbReference type="Proteomes" id="UP000320390">
    <property type="component" value="Chromosome"/>
</dbReference>
<keyword evidence="10" id="KW-1185">Reference proteome</keyword>
<evidence type="ECO:0000256" key="1">
    <source>
        <dbReference type="ARBA" id="ARBA00022475"/>
    </source>
</evidence>
<sequence>MNDPPSLLPAVTVVVPVYNSADQLGSLVKAIDEAMAAGALAQAASAEVIFVNDASRDGSWGRIVQLAERYPWVRGLDLSINVGQHAALIEGASVASGDVIVTMDDDLQHPPEEIGKLLEALRRGPTNGGASASLVYGTPMSRGPLGLRRAGSCFARLGLAWRMRSLVALRSSAFRAFDARLVPALARFDQGSINLDAALVAVGARATSVRTVHGASHCPQSRYGLLTLVRAAGAVFRGPRLGPRSASGPLRISAKVGFPVSAGPPTS</sequence>
<dbReference type="RefSeq" id="WP_145204323.1">
    <property type="nucleotide sequence ID" value="NZ_CP036434.1"/>
</dbReference>
<evidence type="ECO:0000256" key="3">
    <source>
        <dbReference type="ARBA" id="ARBA00022679"/>
    </source>
</evidence>
<dbReference type="AlphaFoldDB" id="A0A518EZV9"/>
<feature type="domain" description="Glycosyltransferase 2-like" evidence="8">
    <location>
        <begin position="12"/>
        <end position="127"/>
    </location>
</feature>
<keyword evidence="7" id="KW-0472">Membrane</keyword>
<evidence type="ECO:0000259" key="8">
    <source>
        <dbReference type="Pfam" id="PF00535"/>
    </source>
</evidence>
<keyword evidence="3 9" id="KW-0808">Transferase</keyword>
<name>A0A518EZV9_9BACT</name>
<organism evidence="9 10">
    <name type="scientific">Saltatorellus ferox</name>
    <dbReference type="NCBI Taxonomy" id="2528018"/>
    <lineage>
        <taxon>Bacteria</taxon>
        <taxon>Pseudomonadati</taxon>
        <taxon>Planctomycetota</taxon>
        <taxon>Planctomycetia</taxon>
        <taxon>Planctomycetia incertae sedis</taxon>
        <taxon>Saltatorellus</taxon>
    </lineage>
</organism>
<keyword evidence="2 9" id="KW-0328">Glycosyltransferase</keyword>
<dbReference type="EC" id="2.4.2.53" evidence="9"/>
<reference evidence="9 10" key="1">
    <citation type="submission" date="2019-02" db="EMBL/GenBank/DDBJ databases">
        <title>Deep-cultivation of Planctomycetes and their phenomic and genomic characterization uncovers novel biology.</title>
        <authorList>
            <person name="Wiegand S."/>
            <person name="Jogler M."/>
            <person name="Boedeker C."/>
            <person name="Pinto D."/>
            <person name="Vollmers J."/>
            <person name="Rivas-Marin E."/>
            <person name="Kohn T."/>
            <person name="Peeters S.H."/>
            <person name="Heuer A."/>
            <person name="Rast P."/>
            <person name="Oberbeckmann S."/>
            <person name="Bunk B."/>
            <person name="Jeske O."/>
            <person name="Meyerdierks A."/>
            <person name="Storesund J.E."/>
            <person name="Kallscheuer N."/>
            <person name="Luecker S."/>
            <person name="Lage O.M."/>
            <person name="Pohl T."/>
            <person name="Merkel B.J."/>
            <person name="Hornburger P."/>
            <person name="Mueller R.-W."/>
            <person name="Bruemmer F."/>
            <person name="Labrenz M."/>
            <person name="Spormann A.M."/>
            <person name="Op den Camp H."/>
            <person name="Overmann J."/>
            <person name="Amann R."/>
            <person name="Jetten M.S.M."/>
            <person name="Mascher T."/>
            <person name="Medema M.H."/>
            <person name="Devos D.P."/>
            <person name="Kaster A.-K."/>
            <person name="Ovreas L."/>
            <person name="Rohde M."/>
            <person name="Galperin M.Y."/>
            <person name="Jogler C."/>
        </authorList>
    </citation>
    <scope>NUCLEOTIDE SEQUENCE [LARGE SCALE GENOMIC DNA]</scope>
    <source>
        <strain evidence="9 10">Poly30</strain>
    </source>
</reference>
<dbReference type="PANTHER" id="PTHR48090">
    <property type="entry name" value="UNDECAPRENYL-PHOSPHATE 4-DEOXY-4-FORMAMIDO-L-ARABINOSE TRANSFERASE-RELATED"/>
    <property type="match status" value="1"/>
</dbReference>
<keyword evidence="4" id="KW-0812">Transmembrane</keyword>
<evidence type="ECO:0000256" key="4">
    <source>
        <dbReference type="ARBA" id="ARBA00022692"/>
    </source>
</evidence>
<evidence type="ECO:0000256" key="6">
    <source>
        <dbReference type="ARBA" id="ARBA00022989"/>
    </source>
</evidence>
<keyword evidence="1" id="KW-1003">Cell membrane</keyword>
<dbReference type="GO" id="GO:0009103">
    <property type="term" value="P:lipopolysaccharide biosynthetic process"/>
    <property type="evidence" value="ECO:0007669"/>
    <property type="project" value="UniProtKB-KW"/>
</dbReference>
<dbReference type="PANTHER" id="PTHR48090:SF3">
    <property type="entry name" value="UNDECAPRENYL-PHOSPHATE 4-DEOXY-4-FORMAMIDO-L-ARABINOSE TRANSFERASE"/>
    <property type="match status" value="1"/>
</dbReference>
<dbReference type="GO" id="GO:0005886">
    <property type="term" value="C:plasma membrane"/>
    <property type="evidence" value="ECO:0007669"/>
    <property type="project" value="TreeGrafter"/>
</dbReference>
<dbReference type="Gene3D" id="3.90.550.10">
    <property type="entry name" value="Spore Coat Polysaccharide Biosynthesis Protein SpsA, Chain A"/>
    <property type="match status" value="1"/>
</dbReference>
<keyword evidence="5" id="KW-0448">Lipopolysaccharide biosynthesis</keyword>
<evidence type="ECO:0000313" key="9">
    <source>
        <dbReference type="EMBL" id="QDV09628.1"/>
    </source>
</evidence>
<dbReference type="OrthoDB" id="9807778at2"/>
<dbReference type="Pfam" id="PF00535">
    <property type="entry name" value="Glycos_transf_2"/>
    <property type="match status" value="1"/>
</dbReference>
<proteinExistence type="predicted"/>
<evidence type="ECO:0000256" key="2">
    <source>
        <dbReference type="ARBA" id="ARBA00022676"/>
    </source>
</evidence>
<dbReference type="InterPro" id="IPR029044">
    <property type="entry name" value="Nucleotide-diphossugar_trans"/>
</dbReference>
<dbReference type="InterPro" id="IPR050256">
    <property type="entry name" value="Glycosyltransferase_2"/>
</dbReference>
<evidence type="ECO:0000256" key="5">
    <source>
        <dbReference type="ARBA" id="ARBA00022985"/>
    </source>
</evidence>
<dbReference type="SUPFAM" id="SSF53448">
    <property type="entry name" value="Nucleotide-diphospho-sugar transferases"/>
    <property type="match status" value="1"/>
</dbReference>
<evidence type="ECO:0000313" key="10">
    <source>
        <dbReference type="Proteomes" id="UP000320390"/>
    </source>
</evidence>
<keyword evidence="6" id="KW-1133">Transmembrane helix</keyword>
<gene>
    <name evidence="9" type="primary">arnC_6</name>
    <name evidence="9" type="ORF">Poly30_51860</name>
</gene>
<accession>A0A518EZV9</accession>
<dbReference type="InterPro" id="IPR001173">
    <property type="entry name" value="Glyco_trans_2-like"/>
</dbReference>